<dbReference type="Gene3D" id="3.30.70.330">
    <property type="match status" value="2"/>
</dbReference>
<dbReference type="Pfam" id="PF00076">
    <property type="entry name" value="RRM_1"/>
    <property type="match status" value="2"/>
</dbReference>
<feature type="region of interest" description="Disordered" evidence="4">
    <location>
        <begin position="246"/>
        <end position="438"/>
    </location>
</feature>
<keyword evidence="7" id="KW-1185">Reference proteome</keyword>
<proteinExistence type="predicted"/>
<evidence type="ECO:0000313" key="7">
    <source>
        <dbReference type="Proteomes" id="UP001147733"/>
    </source>
</evidence>
<reference evidence="6" key="2">
    <citation type="journal article" date="2023" name="IMA Fungus">
        <title>Comparative genomic study of the Penicillium genus elucidates a diverse pangenome and 15 lateral gene transfer events.</title>
        <authorList>
            <person name="Petersen C."/>
            <person name="Sorensen T."/>
            <person name="Nielsen M.R."/>
            <person name="Sondergaard T.E."/>
            <person name="Sorensen J.L."/>
            <person name="Fitzpatrick D.A."/>
            <person name="Frisvad J.C."/>
            <person name="Nielsen K.L."/>
        </authorList>
    </citation>
    <scope>NUCLEOTIDE SEQUENCE</scope>
    <source>
        <strain evidence="6">IBT 23319</strain>
    </source>
</reference>
<feature type="compositionally biased region" description="Basic residues" evidence="4">
    <location>
        <begin position="428"/>
        <end position="438"/>
    </location>
</feature>
<dbReference type="Proteomes" id="UP001147733">
    <property type="component" value="Unassembled WGS sequence"/>
</dbReference>
<dbReference type="GO" id="GO:0003729">
    <property type="term" value="F:mRNA binding"/>
    <property type="evidence" value="ECO:0007669"/>
    <property type="project" value="TreeGrafter"/>
</dbReference>
<feature type="compositionally biased region" description="Gly residues" evidence="4">
    <location>
        <begin position="317"/>
        <end position="327"/>
    </location>
</feature>
<evidence type="ECO:0000256" key="4">
    <source>
        <dbReference type="SAM" id="MobiDB-lite"/>
    </source>
</evidence>
<feature type="compositionally biased region" description="Gly residues" evidence="4">
    <location>
        <begin position="190"/>
        <end position="199"/>
    </location>
</feature>
<feature type="compositionally biased region" description="Low complexity" evidence="4">
    <location>
        <begin position="397"/>
        <end position="410"/>
    </location>
</feature>
<gene>
    <name evidence="6" type="ORF">N7469_003625</name>
</gene>
<dbReference type="SUPFAM" id="SSF54928">
    <property type="entry name" value="RNA-binding domain, RBD"/>
    <property type="match status" value="2"/>
</dbReference>
<keyword evidence="1" id="KW-0677">Repeat</keyword>
<feature type="domain" description="RRM" evidence="5">
    <location>
        <begin position="83"/>
        <end position="159"/>
    </location>
</feature>
<dbReference type="InterPro" id="IPR012677">
    <property type="entry name" value="Nucleotide-bd_a/b_plait_sf"/>
</dbReference>
<dbReference type="InterPro" id="IPR000504">
    <property type="entry name" value="RRM_dom"/>
</dbReference>
<dbReference type="CDD" id="cd12577">
    <property type="entry name" value="RRM1_Hrp1p"/>
    <property type="match status" value="1"/>
</dbReference>
<dbReference type="GO" id="GO:0005634">
    <property type="term" value="C:nucleus"/>
    <property type="evidence" value="ECO:0007669"/>
    <property type="project" value="TreeGrafter"/>
</dbReference>
<dbReference type="RefSeq" id="XP_056501957.1">
    <property type="nucleotide sequence ID" value="XM_056642545.1"/>
</dbReference>
<evidence type="ECO:0000313" key="6">
    <source>
        <dbReference type="EMBL" id="KAJ5234457.1"/>
    </source>
</evidence>
<dbReference type="OrthoDB" id="1875751at2759"/>
<feature type="compositionally biased region" description="Gly residues" evidence="4">
    <location>
        <begin position="387"/>
        <end position="396"/>
    </location>
</feature>
<dbReference type="PANTHER" id="PTHR48031:SF2">
    <property type="entry name" value="RNA-BINDING PROTEIN 4"/>
    <property type="match status" value="1"/>
</dbReference>
<feature type="domain" description="RRM" evidence="5">
    <location>
        <begin position="1"/>
        <end position="81"/>
    </location>
</feature>
<dbReference type="EMBL" id="JAPQKT010000003">
    <property type="protein sequence ID" value="KAJ5234457.1"/>
    <property type="molecule type" value="Genomic_DNA"/>
</dbReference>
<evidence type="ECO:0000256" key="1">
    <source>
        <dbReference type="ARBA" id="ARBA00022737"/>
    </source>
</evidence>
<feature type="region of interest" description="Disordered" evidence="4">
    <location>
        <begin position="152"/>
        <end position="200"/>
    </location>
</feature>
<evidence type="ECO:0000259" key="5">
    <source>
        <dbReference type="PROSITE" id="PS50102"/>
    </source>
</evidence>
<organism evidence="6 7">
    <name type="scientific">Penicillium citrinum</name>
    <dbReference type="NCBI Taxonomy" id="5077"/>
    <lineage>
        <taxon>Eukaryota</taxon>
        <taxon>Fungi</taxon>
        <taxon>Dikarya</taxon>
        <taxon>Ascomycota</taxon>
        <taxon>Pezizomycotina</taxon>
        <taxon>Eurotiomycetes</taxon>
        <taxon>Eurotiomycetidae</taxon>
        <taxon>Eurotiales</taxon>
        <taxon>Aspergillaceae</taxon>
        <taxon>Penicillium</taxon>
    </lineage>
</organism>
<dbReference type="GeneID" id="81381712"/>
<dbReference type="SMART" id="SM00360">
    <property type="entry name" value="RRM"/>
    <property type="match status" value="2"/>
</dbReference>
<protein>
    <recommendedName>
        <fullName evidence="5">RRM domain-containing protein</fullName>
    </recommendedName>
</protein>
<name>A0A9W9TQ24_PENCI</name>
<evidence type="ECO:0000256" key="3">
    <source>
        <dbReference type="PROSITE-ProRule" id="PRU00176"/>
    </source>
</evidence>
<feature type="compositionally biased region" description="Basic and acidic residues" evidence="4">
    <location>
        <begin position="152"/>
        <end position="175"/>
    </location>
</feature>
<feature type="compositionally biased region" description="Low complexity" evidence="4">
    <location>
        <begin position="276"/>
        <end position="295"/>
    </location>
</feature>
<dbReference type="FunFam" id="3.30.70.330:FF:000466">
    <property type="entry name" value="Heterogeneous nuclear ribonucleoprotein HRP1"/>
    <property type="match status" value="1"/>
</dbReference>
<comment type="caution">
    <text evidence="6">The sequence shown here is derived from an EMBL/GenBank/DDBJ whole genome shotgun (WGS) entry which is preliminary data.</text>
</comment>
<dbReference type="PANTHER" id="PTHR48031">
    <property type="entry name" value="SRA STEM-LOOP-INTERACTING RNA-BINDING PROTEIN, MITOCHONDRIAL"/>
    <property type="match status" value="1"/>
</dbReference>
<dbReference type="CDD" id="cd12330">
    <property type="entry name" value="RRM2_Hrp1p"/>
    <property type="match status" value="1"/>
</dbReference>
<accession>A0A9W9TQ24</accession>
<keyword evidence="2 3" id="KW-0694">RNA-binding</keyword>
<feature type="compositionally biased region" description="Polar residues" evidence="4">
    <location>
        <begin position="265"/>
        <end position="275"/>
    </location>
</feature>
<dbReference type="InterPro" id="IPR035979">
    <property type="entry name" value="RBD_domain_sf"/>
</dbReference>
<reference evidence="6" key="1">
    <citation type="submission" date="2022-11" db="EMBL/GenBank/DDBJ databases">
        <authorList>
            <person name="Petersen C."/>
        </authorList>
    </citation>
    <scope>NUCLEOTIDE SEQUENCE</scope>
    <source>
        <strain evidence="6">IBT 23319</strain>
    </source>
</reference>
<dbReference type="PROSITE" id="PS50102">
    <property type="entry name" value="RRM"/>
    <property type="match status" value="2"/>
</dbReference>
<sequence length="438" mass="47447">MFIGGLNWETTDQSLRDYFSQFGEVQECTVMRDSASGRSRGFGFLTFRDPKTVNTVMVKEHYLDGKIIDPKRAIPRDEQEKTSKIFVGGVSQEATEQDFKQFFMQFGRVVDATLMIDKDTGRPRGFGFVTFDSEAAVENALSRPLEILGKPIEVKKAQPRGNLRDEDRGGRRGRDGGFQNMNQGGAETQQGGGQQGMAGGMTPQMMAQYWQRMQQYFAMMQQQMNMAGGGGMGGGMGGMNPAMMQQMQQMQQMQRQQMGNQQQGSLSPNPASPGSQAQNLPMMNPMMQQAQAQGQSTPGSDSASPNPHAQFNRQAGAGAGAGAGGPGYNAQEQIAFEQQKYEQQQARRVMDNRSFSPYQQGGGPTSWEGMYDEVPQPNIPTGPQGMSRGGSMGGGTTPQPQSAAPANAPTGPRNAGKPGANYRGGGRGGHRGFHPYSR</sequence>
<dbReference type="FunFam" id="3.30.70.330:FF:000025">
    <property type="entry name" value="RNA-binding protein Musashi homolog 2 isoform X1"/>
    <property type="match status" value="1"/>
</dbReference>
<feature type="compositionally biased region" description="Polar residues" evidence="4">
    <location>
        <begin position="296"/>
        <end position="313"/>
    </location>
</feature>
<evidence type="ECO:0000256" key="2">
    <source>
        <dbReference type="ARBA" id="ARBA00022884"/>
    </source>
</evidence>
<dbReference type="InterPro" id="IPR034156">
    <property type="entry name" value="Hrp1_RRM1"/>
</dbReference>
<dbReference type="AlphaFoldDB" id="A0A9W9TQ24"/>
<feature type="compositionally biased region" description="Low complexity" evidence="4">
    <location>
        <begin position="246"/>
        <end position="264"/>
    </location>
</feature>